<accession>A0AAI8C8C0</accession>
<name>A0AAI8C8C0_9FLAO</name>
<dbReference type="RefSeq" id="WP_006258087.1">
    <property type="nucleotide sequence ID" value="NZ_CP013690.1"/>
</dbReference>
<dbReference type="Proteomes" id="UP000069030">
    <property type="component" value="Chromosome"/>
</dbReference>
<evidence type="ECO:0000256" key="1">
    <source>
        <dbReference type="SAM" id="SignalP"/>
    </source>
</evidence>
<organism evidence="2 3">
    <name type="scientific">Myroides odoratimimus</name>
    <dbReference type="NCBI Taxonomy" id="76832"/>
    <lineage>
        <taxon>Bacteria</taxon>
        <taxon>Pseudomonadati</taxon>
        <taxon>Bacteroidota</taxon>
        <taxon>Flavobacteriia</taxon>
        <taxon>Flavobacteriales</taxon>
        <taxon>Flavobacteriaceae</taxon>
        <taxon>Myroides</taxon>
    </lineage>
</organism>
<dbReference type="KEGG" id="mod:AS202_18480"/>
<sequence>MKTTKPFVSKSFKKITLLVFTLFTCLLAFGQNNPIKDVILVDATQLKNKDKIAQPVLFNKETNEWTIEPNQHDVFIFKVIKEIKLEDIPRGYQILPLDSFIDDSISRYEKLNGKKPEPPYFGGTHIETMIYKNLYLKVKDTEERYYKVSIRYEWKIA</sequence>
<gene>
    <name evidence="2" type="ORF">AS202_18480</name>
</gene>
<keyword evidence="1" id="KW-0732">Signal</keyword>
<evidence type="ECO:0000313" key="2">
    <source>
        <dbReference type="EMBL" id="ALU28013.1"/>
    </source>
</evidence>
<dbReference type="EMBL" id="CP013690">
    <property type="protein sequence ID" value="ALU28013.1"/>
    <property type="molecule type" value="Genomic_DNA"/>
</dbReference>
<feature type="chain" id="PRO_5042568358" evidence="1">
    <location>
        <begin position="31"/>
        <end position="157"/>
    </location>
</feature>
<protein>
    <submittedName>
        <fullName evidence="2">Uncharacterized protein</fullName>
    </submittedName>
</protein>
<dbReference type="AlphaFoldDB" id="A0AAI8C8C0"/>
<proteinExistence type="predicted"/>
<dbReference type="GeneID" id="66976277"/>
<feature type="signal peptide" evidence="1">
    <location>
        <begin position="1"/>
        <end position="30"/>
    </location>
</feature>
<reference evidence="2 3" key="1">
    <citation type="journal article" date="2016" name="J. Zhejiang Univ. Sci. B">
        <title>Antibiotic resistance mechanisms of Myroides sp.</title>
        <authorList>
            <person name="Hu S."/>
            <person name="Yuan S."/>
            <person name="Qu H."/>
            <person name="Jiang T."/>
            <person name="Zhou Y."/>
            <person name="Wang M."/>
            <person name="Ming D."/>
        </authorList>
    </citation>
    <scope>NUCLEOTIDE SEQUENCE [LARGE SCALE GENOMIC DNA]</scope>
    <source>
        <strain evidence="2 3">PR63039</strain>
    </source>
</reference>
<evidence type="ECO:0000313" key="3">
    <source>
        <dbReference type="Proteomes" id="UP000069030"/>
    </source>
</evidence>